<feature type="compositionally biased region" description="Basic and acidic residues" evidence="1">
    <location>
        <begin position="241"/>
        <end position="263"/>
    </location>
</feature>
<evidence type="ECO:0000256" key="1">
    <source>
        <dbReference type="SAM" id="MobiDB-lite"/>
    </source>
</evidence>
<dbReference type="EMBL" id="CP011391">
    <property type="protein sequence ID" value="AMK53702.1"/>
    <property type="molecule type" value="Genomic_DNA"/>
</dbReference>
<dbReference type="STRING" id="1702221.AALO17_05680"/>
<name>A0A140DSS5_9FIRM</name>
<accession>A0A140DSS5</accession>
<dbReference type="KEGG" id="fro:AALO17_05680"/>
<proteinExistence type="predicted"/>
<dbReference type="Proteomes" id="UP000069771">
    <property type="component" value="Chromosome"/>
</dbReference>
<keyword evidence="4" id="KW-1185">Reference proteome</keyword>
<dbReference type="PANTHER" id="PTHR35149">
    <property type="entry name" value="SLL5132 PROTEIN"/>
    <property type="match status" value="1"/>
</dbReference>
<dbReference type="AlphaFoldDB" id="A0A140DSS5"/>
<evidence type="ECO:0000313" key="3">
    <source>
        <dbReference type="EMBL" id="AMK53702.1"/>
    </source>
</evidence>
<gene>
    <name evidence="3" type="ORF">AALO17_05680</name>
</gene>
<protein>
    <recommendedName>
        <fullName evidence="2">GmrSD restriction endonucleases N-terminal domain-containing protein</fullName>
    </recommendedName>
</protein>
<dbReference type="Pfam" id="PF03235">
    <property type="entry name" value="GmrSD_N"/>
    <property type="match status" value="1"/>
</dbReference>
<dbReference type="PANTHER" id="PTHR35149:SF1">
    <property type="entry name" value="DUF5655 DOMAIN-CONTAINING PROTEIN"/>
    <property type="match status" value="1"/>
</dbReference>
<organism evidence="3 4">
    <name type="scientific">Faecalibaculum rodentium</name>
    <dbReference type="NCBI Taxonomy" id="1702221"/>
    <lineage>
        <taxon>Bacteria</taxon>
        <taxon>Bacillati</taxon>
        <taxon>Bacillota</taxon>
        <taxon>Erysipelotrichia</taxon>
        <taxon>Erysipelotrichales</taxon>
        <taxon>Erysipelotrichaceae</taxon>
        <taxon>Faecalibaculum</taxon>
    </lineage>
</organism>
<evidence type="ECO:0000259" key="2">
    <source>
        <dbReference type="Pfam" id="PF03235"/>
    </source>
</evidence>
<evidence type="ECO:0000313" key="4">
    <source>
        <dbReference type="Proteomes" id="UP000069771"/>
    </source>
</evidence>
<reference evidence="3 4" key="1">
    <citation type="journal article" date="2016" name="Gut Pathog.">
        <title>Whole genome sequencing of "Faecalibaculum rodentium" ALO17, isolated from C57BL/6J laboratory mouse feces.</title>
        <authorList>
            <person name="Lim S."/>
            <person name="Chang D.H."/>
            <person name="Ahn S."/>
            <person name="Kim B.C."/>
        </authorList>
    </citation>
    <scope>NUCLEOTIDE SEQUENCE [LARGE SCALE GENOMIC DNA]</scope>
    <source>
        <strain evidence="3 4">Alo17</strain>
    </source>
</reference>
<dbReference type="InterPro" id="IPR004919">
    <property type="entry name" value="GmrSD_N"/>
</dbReference>
<feature type="domain" description="GmrSD restriction endonucleases N-terminal" evidence="2">
    <location>
        <begin position="14"/>
        <end position="126"/>
    </location>
</feature>
<dbReference type="OrthoDB" id="9798761at2"/>
<sequence length="263" mass="29680">MSLQVKTSDKTIREYLNSLDAIIPTYQRSYEWGADQINDFMEDLYEEADTKEDSSRYFFGPVITNTRESDGRKVEEIIDGQQRLTTSTIFLAVLRDMLARHKNNEEANEVRYIIKNELIGDGSKWHPFRLQQKGDLEDEFISHILKPAINSEDLKKIIYHGPKYAGKGKVNNLLRAYNMILSSLEKRLNGCHACQRMRLCGQFPGESEGSVQSRDGGHAQPPGGPEGSPSHGRGSVSGTDRQNEGRNPEVHHGELLPDRLHAG</sequence>
<feature type="region of interest" description="Disordered" evidence="1">
    <location>
        <begin position="205"/>
        <end position="263"/>
    </location>
</feature>